<dbReference type="PANTHER" id="PTHR48454:SF1">
    <property type="entry name" value="PROTON PUMP-INTERACTOR 1"/>
    <property type="match status" value="1"/>
</dbReference>
<organism evidence="4">
    <name type="scientific">Setaria italica</name>
    <name type="common">Foxtail millet</name>
    <name type="synonym">Panicum italicum</name>
    <dbReference type="NCBI Taxonomy" id="4555"/>
    <lineage>
        <taxon>Eukaryota</taxon>
        <taxon>Viridiplantae</taxon>
        <taxon>Streptophyta</taxon>
        <taxon>Embryophyta</taxon>
        <taxon>Tracheophyta</taxon>
        <taxon>Spermatophyta</taxon>
        <taxon>Magnoliopsida</taxon>
        <taxon>Liliopsida</taxon>
        <taxon>Poales</taxon>
        <taxon>Poaceae</taxon>
        <taxon>PACMAD clade</taxon>
        <taxon>Panicoideae</taxon>
        <taxon>Panicodae</taxon>
        <taxon>Paniceae</taxon>
        <taxon>Cenchrinae</taxon>
        <taxon>Setaria</taxon>
    </lineage>
</organism>
<feature type="compositionally biased region" description="Polar residues" evidence="2">
    <location>
        <begin position="1224"/>
        <end position="1237"/>
    </location>
</feature>
<feature type="compositionally biased region" description="Basic and acidic residues" evidence="2">
    <location>
        <begin position="1291"/>
        <end position="1300"/>
    </location>
</feature>
<feature type="region of interest" description="Disordered" evidence="2">
    <location>
        <begin position="1316"/>
        <end position="1433"/>
    </location>
</feature>
<feature type="transmembrane region" description="Helical" evidence="3">
    <location>
        <begin position="1460"/>
        <end position="1480"/>
    </location>
</feature>
<dbReference type="EMBL" id="CM003529">
    <property type="protein sequence ID" value="RCV12291.1"/>
    <property type="molecule type" value="Genomic_DNA"/>
</dbReference>
<feature type="compositionally biased region" description="Polar residues" evidence="2">
    <location>
        <begin position="641"/>
        <end position="653"/>
    </location>
</feature>
<keyword evidence="1" id="KW-0175">Coiled coil</keyword>
<feature type="region of interest" description="Disordered" evidence="2">
    <location>
        <begin position="755"/>
        <end position="793"/>
    </location>
</feature>
<name>A0A368Q2M5_SETIT</name>
<feature type="compositionally biased region" description="Basic and acidic residues" evidence="2">
    <location>
        <begin position="486"/>
        <end position="497"/>
    </location>
</feature>
<evidence type="ECO:0000256" key="3">
    <source>
        <dbReference type="SAM" id="Phobius"/>
    </source>
</evidence>
<feature type="region of interest" description="Disordered" evidence="2">
    <location>
        <begin position="694"/>
        <end position="726"/>
    </location>
</feature>
<sequence>MTAEGTACNGAGEAPKAEFSLEKAVAAPPEEKAAGEREGEDVGGPFVIVNGSDSDGHSERGSDLRKGPDYDSPSDVEDVPASNAAPDAAAGGDHGAAGGEVSAPGAALGASSADGGDRAADGSEGGADEGKSEPSSDFVAEVPQLEAAGEEHGGVAAPEPIGSDPAIAGADSEAPAVDSEVEGKEDTVDEIAATDVAESVVHKAASEDQDGEDAAAESCGHDDAVTSAKSSSAVMESEVNGEDSKEEQSATDAPEPVEQGTGGGSTLVENGHLCADVSAGSLEAATEPESQEDVAVESLGHEEAPMSAKSGSAVIELEATGEDSKEEQSAADVAEPVEEGTDGASSLMANGHVCADTRVDSFEASAEPENHANESKLEQNATEIAASVEEDTCEDGIDASQTNGHICAAMGGDSCIVASESEVHAIETEGQETDQQEEGAPTTEAQVLQGLLEATDRNCAGSVEELTGEEVDAGGHSNAEGSADASGEKEPMDKQAEGEATCGSLLQLEEKLGKDGVDDSCDECMPGVVSSNEEVELPVEKGTNEAVPAVCEPEEVTENTSQETMGGDGLVKDGDSICTLHSLEPESDPSSLEHKVQAEVATVDDTAAESDFKVDNVVEAKTAACEVEEMEVKDEADLGPSLSQQNCESSTETVEYEKIETPGVEIENDVAEVESKEEVERKVVDAVSLQEAAASEASTFHNEPRSIDLVDSDSVNHSSPATELESCDHVHIEESRSQEISKTTVEQVVCGAPLEHGSMVANEAETSPETENGSQEKHSDAAVDQGEPVDLTVDEFPVVDTAVGISKEDESSEIVGGSNPQESQPEICNASGASDECSTRTENEVPSPINKVDETCNGTCPENADVPTKSRDEVETNCLEALEPSSIGTVVPAEHKDDHEHAAGNHAEVIGPQKVYMIKIPRFAGEDLWAKTQAAQAHLDQLTQERDAINRRKQKQKAVCDQYREQLEAARRKEREARAAHGDKKNDLNSLRSVIGKMNQANSIEEIDELIVTKERTMQHETISLRAEKALIKEINDLKAQRKQLSSNIGSKAEINEAFDQKDHIHERHKALKKDSDVLFTNLKSLEENTRKILKSFEDERTALRKLNEEYRAANELRQKAYSEWSELKAEPWKKNQYFFTYRDNRKTAEDFKISGDMNKLKSYCKDQIERFMVMWNENEDFRKQYVEANKFSTLRRLGTLDGRKLGPDEDPPVIPSRRPMNASPLTASSPDVPTLTSVPAPVSAAPASIPAKEESFPVLPSPQISKRAKSKASGSSAQNENNAVSASEAEDIKQTEKEKARLVEEQLELARKAEELAREEEEQRKERAAAEKERLRLEQKAKAKEAEERKRRKAEKEKERAEFKARKEAEEREKKKAKKDKKKGPTPADSSAIGDSNAAALATADTDSNASDNSREVEVPQSTAPKRLSRPAAAIKQLNRVQPMPAPLRNRGRRKMRQYILIAAAVLSVLALFMAGNYIPRLKSLHH</sequence>
<gene>
    <name evidence="4" type="ORF">SETIT_2G257100v2</name>
</gene>
<feature type="region of interest" description="Disordered" evidence="2">
    <location>
        <begin position="1201"/>
        <end position="1300"/>
    </location>
</feature>
<reference evidence="4" key="2">
    <citation type="submission" date="2015-07" db="EMBL/GenBank/DDBJ databases">
        <authorList>
            <person name="Noorani M."/>
        </authorList>
    </citation>
    <scope>NUCLEOTIDE SEQUENCE</scope>
    <source>
        <strain evidence="4">Yugu1</strain>
    </source>
</reference>
<keyword evidence="3" id="KW-0472">Membrane</keyword>
<reference evidence="4" key="1">
    <citation type="journal article" date="2012" name="Nat. Biotechnol.">
        <title>Reference genome sequence of the model plant Setaria.</title>
        <authorList>
            <person name="Bennetzen J.L."/>
            <person name="Schmutz J."/>
            <person name="Wang H."/>
            <person name="Percifield R."/>
            <person name="Hawkins J."/>
            <person name="Pontaroli A.C."/>
            <person name="Estep M."/>
            <person name="Feng L."/>
            <person name="Vaughn J.N."/>
            <person name="Grimwood J."/>
            <person name="Jenkins J."/>
            <person name="Barry K."/>
            <person name="Lindquist E."/>
            <person name="Hellsten U."/>
            <person name="Deshpande S."/>
            <person name="Wang X."/>
            <person name="Wu X."/>
            <person name="Mitros T."/>
            <person name="Triplett J."/>
            <person name="Yang X."/>
            <person name="Ye C.Y."/>
            <person name="Mauro-Herrera M."/>
            <person name="Wang L."/>
            <person name="Li P."/>
            <person name="Sharma M."/>
            <person name="Sharma R."/>
            <person name="Ronald P.C."/>
            <person name="Panaud O."/>
            <person name="Kellogg E.A."/>
            <person name="Brutnell T.P."/>
            <person name="Doust A.N."/>
            <person name="Tuskan G.A."/>
            <person name="Rokhsar D."/>
            <person name="Devos K.M."/>
        </authorList>
    </citation>
    <scope>NUCLEOTIDE SEQUENCE [LARGE SCALE GENOMIC DNA]</scope>
    <source>
        <strain evidence="4">Yugu1</strain>
    </source>
</reference>
<feature type="region of interest" description="Disordered" evidence="2">
    <location>
        <begin position="532"/>
        <end position="575"/>
    </location>
</feature>
<dbReference type="KEGG" id="sita:101777641"/>
<dbReference type="OrthoDB" id="1703439at2759"/>
<evidence type="ECO:0000313" key="4">
    <source>
        <dbReference type="EMBL" id="RCV12291.1"/>
    </source>
</evidence>
<feature type="region of interest" description="Disordered" evidence="2">
    <location>
        <begin position="631"/>
        <end position="656"/>
    </location>
</feature>
<dbReference type="PANTHER" id="PTHR48454">
    <property type="entry name" value="PUTATIVE RNA-BINDING DOMAIN-CONTAINING PROTEIN-RELATED"/>
    <property type="match status" value="1"/>
</dbReference>
<feature type="region of interest" description="Disordered" evidence="2">
    <location>
        <begin position="805"/>
        <end position="850"/>
    </location>
</feature>
<evidence type="ECO:0000256" key="2">
    <source>
        <dbReference type="SAM" id="MobiDB-lite"/>
    </source>
</evidence>
<feature type="coiled-coil region" evidence="1">
    <location>
        <begin position="1094"/>
        <end position="1124"/>
    </location>
</feature>
<keyword evidence="3" id="KW-0812">Transmembrane</keyword>
<feature type="region of interest" description="Disordered" evidence="2">
    <location>
        <begin position="1"/>
        <end position="379"/>
    </location>
</feature>
<feature type="compositionally biased region" description="Low complexity" evidence="2">
    <location>
        <begin position="1238"/>
        <end position="1251"/>
    </location>
</feature>
<feature type="region of interest" description="Disordered" evidence="2">
    <location>
        <begin position="459"/>
        <end position="503"/>
    </location>
</feature>
<feature type="compositionally biased region" description="Polar residues" evidence="2">
    <location>
        <begin position="764"/>
        <end position="773"/>
    </location>
</feature>
<feature type="compositionally biased region" description="Basic residues" evidence="2">
    <location>
        <begin position="1376"/>
        <end position="1385"/>
    </location>
</feature>
<evidence type="ECO:0008006" key="5">
    <source>
        <dbReference type="Google" id="ProtNLM"/>
    </source>
</evidence>
<keyword evidence="3" id="KW-1133">Transmembrane helix</keyword>
<proteinExistence type="predicted"/>
<feature type="compositionally biased region" description="Basic and acidic residues" evidence="2">
    <location>
        <begin position="368"/>
        <end position="377"/>
    </location>
</feature>
<evidence type="ECO:0000256" key="1">
    <source>
        <dbReference type="SAM" id="Coils"/>
    </source>
</evidence>
<accession>A0A368Q2M5</accession>
<feature type="compositionally biased region" description="Low complexity" evidence="2">
    <location>
        <begin position="102"/>
        <end position="114"/>
    </location>
</feature>
<protein>
    <recommendedName>
        <fullName evidence="5">Proton pump-interactor 1</fullName>
    </recommendedName>
</protein>
<feature type="coiled-coil region" evidence="1">
    <location>
        <begin position="932"/>
        <end position="980"/>
    </location>
</feature>
<feature type="compositionally biased region" description="Basic and acidic residues" evidence="2">
    <location>
        <begin position="1316"/>
        <end position="1375"/>
    </location>
</feature>
<feature type="compositionally biased region" description="Basic and acidic residues" evidence="2">
    <location>
        <begin position="54"/>
        <end position="69"/>
    </location>
</feature>
<dbReference type="STRING" id="4555.A0A368Q2M5"/>